<accession>A0A1Q6A2J5</accession>
<keyword evidence="3" id="KW-1185">Reference proteome</keyword>
<evidence type="ECO:0000256" key="1">
    <source>
        <dbReference type="SAM" id="Phobius"/>
    </source>
</evidence>
<proteinExistence type="predicted"/>
<gene>
    <name evidence="2" type="ORF">RG47T_3656</name>
</gene>
<sequence length="268" mass="31190">MNKKTILSDVANVLSILKGLPELLKQVYPHVLTWGGLLFAYISYHANLTNTVVLSAICITVVGGITFVFKDRIRRALTVLRKSKKLVRPEQFSTIYNEVVIDIASNRRKAKLTQKRFVQCLVANVLYYQYRFYPAYKYTNIQHNVGKRIIDPNKDDAVDVLIEFNKPLKVKSKALFELSCDMLDVFPTADEYWCLSQFYRIDGPYKLKILFPASSFPTWYKGEIIENDDFDNPIPVDVFSNHQRRRKPSLNMDVTLKEGQDLYLRFVW</sequence>
<keyword evidence="1" id="KW-1133">Transmembrane helix</keyword>
<keyword evidence="1" id="KW-0472">Membrane</keyword>
<evidence type="ECO:0000313" key="2">
    <source>
        <dbReference type="EMBL" id="OKS88192.1"/>
    </source>
</evidence>
<keyword evidence="1" id="KW-0812">Transmembrane</keyword>
<reference evidence="2 3" key="1">
    <citation type="submission" date="2016-11" db="EMBL/GenBank/DDBJ databases">
        <title>Whole Genome Sequencing of Mucilaginibacter polytrichastri RG4-7(T) isolated from the moss sample.</title>
        <authorList>
            <person name="Li Y."/>
        </authorList>
    </citation>
    <scope>NUCLEOTIDE SEQUENCE [LARGE SCALE GENOMIC DNA]</scope>
    <source>
        <strain evidence="2 3">RG4-7</strain>
    </source>
</reference>
<dbReference type="EMBL" id="MPPL01000001">
    <property type="protein sequence ID" value="OKS88192.1"/>
    <property type="molecule type" value="Genomic_DNA"/>
</dbReference>
<feature type="transmembrane region" description="Helical" evidence="1">
    <location>
        <begin position="52"/>
        <end position="69"/>
    </location>
</feature>
<dbReference type="RefSeq" id="WP_074490786.1">
    <property type="nucleotide sequence ID" value="NZ_FPAM01000010.1"/>
</dbReference>
<organism evidence="2 3">
    <name type="scientific">Mucilaginibacter polytrichastri</name>
    <dbReference type="NCBI Taxonomy" id="1302689"/>
    <lineage>
        <taxon>Bacteria</taxon>
        <taxon>Pseudomonadati</taxon>
        <taxon>Bacteroidota</taxon>
        <taxon>Sphingobacteriia</taxon>
        <taxon>Sphingobacteriales</taxon>
        <taxon>Sphingobacteriaceae</taxon>
        <taxon>Mucilaginibacter</taxon>
    </lineage>
</organism>
<evidence type="ECO:0000313" key="3">
    <source>
        <dbReference type="Proteomes" id="UP000186720"/>
    </source>
</evidence>
<protein>
    <submittedName>
        <fullName evidence="2">Uncharacterized protein</fullName>
    </submittedName>
</protein>
<dbReference type="Proteomes" id="UP000186720">
    <property type="component" value="Unassembled WGS sequence"/>
</dbReference>
<name>A0A1Q6A2J5_9SPHI</name>
<dbReference type="AlphaFoldDB" id="A0A1Q6A2J5"/>
<comment type="caution">
    <text evidence="2">The sequence shown here is derived from an EMBL/GenBank/DDBJ whole genome shotgun (WGS) entry which is preliminary data.</text>
</comment>